<dbReference type="Proteomes" id="UP000646211">
    <property type="component" value="Unassembled WGS sequence"/>
</dbReference>
<evidence type="ECO:0000256" key="2">
    <source>
        <dbReference type="ARBA" id="ARBA00022676"/>
    </source>
</evidence>
<feature type="transmembrane region" description="Helical" evidence="8">
    <location>
        <begin position="353"/>
        <end position="373"/>
    </location>
</feature>
<feature type="transmembrane region" description="Helical" evidence="8">
    <location>
        <begin position="30"/>
        <end position="48"/>
    </location>
</feature>
<feature type="transmembrane region" description="Helical" evidence="8">
    <location>
        <begin position="5"/>
        <end position="24"/>
    </location>
</feature>
<dbReference type="NCBIfam" id="NF038066">
    <property type="entry name" value="MptB"/>
    <property type="match status" value="1"/>
</dbReference>
<keyword evidence="3" id="KW-0808">Transferase</keyword>
<evidence type="ECO:0000256" key="7">
    <source>
        <dbReference type="ARBA" id="ARBA00043987"/>
    </source>
</evidence>
<dbReference type="GO" id="GO:0016757">
    <property type="term" value="F:glycosyltransferase activity"/>
    <property type="evidence" value="ECO:0007669"/>
    <property type="project" value="UniProtKB-KW"/>
</dbReference>
<keyword evidence="6 8" id="KW-0472">Membrane</keyword>
<sequence>MNPKYLTFILAFLLVICYSVLGYFFERQQFGILFLLYATAFVSTYYLIKTNGISSVYYFKIGLFFRIILLFSTPFLSQDFYRFIWDGRLIATGINPYGFLPNQIINSIATFPQAGILYEKMGSLSASHFSNYPPFNQFIFALAGVLTGKSILGSILVFRIVIILADIGIYYFGRKLLLALNQNPNKMFWYFLNPLVLIELTGNLHFEGVMLFFFVGSMYLLHQGKWKWAALVLGLSISTKLLPLLFLPLFFQKFGFKKSIVFYGIVIGINLIFFLPFLSPELIHNYSETIGLWFTNFEFNASIYYVIREIGFWITGYNVIHTTGKIIPILMILYLIYNAFFGKCKSTSDLLQNILIVLSVYFFTSTTVHPWYIINLVVIGVFTKFKFPIVWSFLIILSYFAYSNPEFKESIFLLIVEYSVVYGIFFYEITKKSNSNILTNPL</sequence>
<evidence type="ECO:0000256" key="3">
    <source>
        <dbReference type="ARBA" id="ARBA00022679"/>
    </source>
</evidence>
<organism evidence="9 10">
    <name type="scientific">Flavobacterium soyangense</name>
    <dbReference type="NCBI Taxonomy" id="2023265"/>
    <lineage>
        <taxon>Bacteria</taxon>
        <taxon>Pseudomonadati</taxon>
        <taxon>Bacteroidota</taxon>
        <taxon>Flavobacteriia</taxon>
        <taxon>Flavobacteriales</taxon>
        <taxon>Flavobacteriaceae</taxon>
        <taxon>Flavobacterium</taxon>
    </lineage>
</organism>
<dbReference type="GO" id="GO:0016020">
    <property type="term" value="C:membrane"/>
    <property type="evidence" value="ECO:0007669"/>
    <property type="project" value="UniProtKB-SubCell"/>
</dbReference>
<feature type="transmembrane region" description="Helical" evidence="8">
    <location>
        <begin position="410"/>
        <end position="427"/>
    </location>
</feature>
<keyword evidence="10" id="KW-1185">Reference proteome</keyword>
<comment type="caution">
    <text evidence="9">The sequence shown here is derived from an EMBL/GenBank/DDBJ whole genome shotgun (WGS) entry which is preliminary data.</text>
</comment>
<keyword evidence="2 9" id="KW-0328">Glycosyltransferase</keyword>
<feature type="transmembrane region" description="Helical" evidence="8">
    <location>
        <begin position="194"/>
        <end position="222"/>
    </location>
</feature>
<evidence type="ECO:0000313" key="9">
    <source>
        <dbReference type="EMBL" id="MBF2709602.1"/>
    </source>
</evidence>
<dbReference type="EMBL" id="JADHEC010000036">
    <property type="protein sequence ID" value="MBF2709602.1"/>
    <property type="molecule type" value="Genomic_DNA"/>
</dbReference>
<dbReference type="InterPro" id="IPR049829">
    <property type="entry name" value="MptA/B-like"/>
</dbReference>
<gene>
    <name evidence="9" type="primary">mptB</name>
    <name evidence="9" type="ORF">IR213_13545</name>
</gene>
<evidence type="ECO:0000256" key="4">
    <source>
        <dbReference type="ARBA" id="ARBA00022692"/>
    </source>
</evidence>
<proteinExistence type="inferred from homology"/>
<feature type="transmembrane region" description="Helical" evidence="8">
    <location>
        <begin position="57"/>
        <end position="76"/>
    </location>
</feature>
<feature type="transmembrane region" description="Helical" evidence="8">
    <location>
        <begin position="151"/>
        <end position="173"/>
    </location>
</feature>
<reference evidence="9" key="1">
    <citation type="submission" date="2020-11" db="EMBL/GenBank/DDBJ databases">
        <title>Genome of Flavobacterium soyangense.</title>
        <authorList>
            <person name="Liu Q."/>
            <person name="Xin Y.-H."/>
        </authorList>
    </citation>
    <scope>NUCLEOTIDE SEQUENCE</scope>
    <source>
        <strain evidence="9">CGMCC 1.13493</strain>
    </source>
</reference>
<feature type="transmembrane region" description="Helical" evidence="8">
    <location>
        <begin position="319"/>
        <end position="341"/>
    </location>
</feature>
<feature type="transmembrane region" description="Helical" evidence="8">
    <location>
        <begin position="290"/>
        <end position="307"/>
    </location>
</feature>
<dbReference type="Pfam" id="PF26314">
    <property type="entry name" value="MptA_B_family"/>
    <property type="match status" value="1"/>
</dbReference>
<feature type="transmembrane region" description="Helical" evidence="8">
    <location>
        <begin position="260"/>
        <end position="278"/>
    </location>
</feature>
<evidence type="ECO:0000256" key="8">
    <source>
        <dbReference type="SAM" id="Phobius"/>
    </source>
</evidence>
<feature type="transmembrane region" description="Helical" evidence="8">
    <location>
        <begin position="385"/>
        <end position="404"/>
    </location>
</feature>
<protein>
    <submittedName>
        <fullName evidence="9">Polyprenol phosphomannose-dependent alpha 1,6 mannosyltransferase MptB</fullName>
    </submittedName>
</protein>
<evidence type="ECO:0000256" key="5">
    <source>
        <dbReference type="ARBA" id="ARBA00022989"/>
    </source>
</evidence>
<keyword evidence="4 8" id="KW-0812">Transmembrane</keyword>
<feature type="transmembrane region" description="Helical" evidence="8">
    <location>
        <begin position="228"/>
        <end position="251"/>
    </location>
</feature>
<name>A0A930UEU7_9FLAO</name>
<comment type="similarity">
    <text evidence="7">Belongs to the MptA/B family.</text>
</comment>
<accession>A0A930UEU7</accession>
<keyword evidence="5 8" id="KW-1133">Transmembrane helix</keyword>
<comment type="subcellular location">
    <subcellularLocation>
        <location evidence="1">Membrane</location>
        <topology evidence="1">Multi-pass membrane protein</topology>
    </subcellularLocation>
</comment>
<evidence type="ECO:0000313" key="10">
    <source>
        <dbReference type="Proteomes" id="UP000646211"/>
    </source>
</evidence>
<dbReference type="AlphaFoldDB" id="A0A930UEU7"/>
<evidence type="ECO:0000256" key="1">
    <source>
        <dbReference type="ARBA" id="ARBA00004141"/>
    </source>
</evidence>
<evidence type="ECO:0000256" key="6">
    <source>
        <dbReference type="ARBA" id="ARBA00023136"/>
    </source>
</evidence>